<dbReference type="PROSITE" id="PS50994">
    <property type="entry name" value="INTEGRASE"/>
    <property type="match status" value="1"/>
</dbReference>
<feature type="region of interest" description="Disordered" evidence="1">
    <location>
        <begin position="467"/>
        <end position="494"/>
    </location>
</feature>
<dbReference type="SUPFAM" id="SSF46689">
    <property type="entry name" value="Homeodomain-like"/>
    <property type="match status" value="1"/>
</dbReference>
<dbReference type="EMBL" id="AEEQ01000020">
    <property type="protein sequence ID" value="EFM40250.1"/>
    <property type="molecule type" value="Genomic_DNA"/>
</dbReference>
<dbReference type="InterPro" id="IPR001584">
    <property type="entry name" value="Integrase_cat-core"/>
</dbReference>
<dbReference type="NCBIfam" id="NF033546">
    <property type="entry name" value="transpos_IS21"/>
    <property type="match status" value="1"/>
</dbReference>
<dbReference type="Proteomes" id="UP000003323">
    <property type="component" value="Unassembled WGS sequence"/>
</dbReference>
<dbReference type="PANTHER" id="PTHR35004">
    <property type="entry name" value="TRANSPOSASE RV3428C-RELATED"/>
    <property type="match status" value="1"/>
</dbReference>
<dbReference type="GO" id="GO:0003676">
    <property type="term" value="F:nucleic acid binding"/>
    <property type="evidence" value="ECO:0007669"/>
    <property type="project" value="InterPro"/>
</dbReference>
<protein>
    <recommendedName>
        <fullName evidence="2">Integrase catalytic domain-containing protein</fullName>
    </recommendedName>
</protein>
<dbReference type="InterPro" id="IPR009057">
    <property type="entry name" value="Homeodomain-like_sf"/>
</dbReference>
<proteinExistence type="predicted"/>
<organism evidence="3 4">
    <name type="scientific">Bifidobacterium dentium ATCC 27679</name>
    <dbReference type="NCBI Taxonomy" id="871562"/>
    <lineage>
        <taxon>Bacteria</taxon>
        <taxon>Bacillati</taxon>
        <taxon>Actinomycetota</taxon>
        <taxon>Actinomycetes</taxon>
        <taxon>Bifidobacteriales</taxon>
        <taxon>Bifidobacteriaceae</taxon>
        <taxon>Bifidobacterium</taxon>
    </lineage>
</organism>
<evidence type="ECO:0000313" key="3">
    <source>
        <dbReference type="EMBL" id="EFM40250.1"/>
    </source>
</evidence>
<comment type="caution">
    <text evidence="3">The sequence shown here is derived from an EMBL/GenBank/DDBJ whole genome shotgun (WGS) entry which is preliminary data.</text>
</comment>
<reference evidence="3 4" key="1">
    <citation type="submission" date="2010-08" db="EMBL/GenBank/DDBJ databases">
        <authorList>
            <person name="Muzny D."/>
            <person name="Qin X."/>
            <person name="Deng J."/>
            <person name="Jiang H."/>
            <person name="Liu Y."/>
            <person name="Qu J."/>
            <person name="Song X.-Z."/>
            <person name="Zhang L."/>
            <person name="Thornton R."/>
            <person name="Coyle M."/>
            <person name="Francisco L."/>
            <person name="Jackson L."/>
            <person name="Javaid M."/>
            <person name="Korchina V."/>
            <person name="Kovar C."/>
            <person name="Mata R."/>
            <person name="Mathew T."/>
            <person name="Ngo R."/>
            <person name="Nguyen L."/>
            <person name="Nguyen N."/>
            <person name="Okwuonu G."/>
            <person name="Ongeri F."/>
            <person name="Pham C."/>
            <person name="Simmons D."/>
            <person name="Wilczek-Boney K."/>
            <person name="Hale W."/>
            <person name="Jakkamsetti A."/>
            <person name="Pham P."/>
            <person name="Ruth R."/>
            <person name="San Lucas F."/>
            <person name="Warren J."/>
            <person name="Zhang J."/>
            <person name="Zhao Z."/>
            <person name="Zhou C."/>
            <person name="Zhu D."/>
            <person name="Lee S."/>
            <person name="Bess C."/>
            <person name="Blankenburg K."/>
            <person name="Forbes L."/>
            <person name="Fu Q."/>
            <person name="Gubbala S."/>
            <person name="Hirani K."/>
            <person name="Jayaseelan J.C."/>
            <person name="Lara F."/>
            <person name="Munidasa M."/>
            <person name="Palculict T."/>
            <person name="Patil S."/>
            <person name="Pu L.-L."/>
            <person name="Saada N."/>
            <person name="Tang L."/>
            <person name="Weissenberger G."/>
            <person name="Zhu Y."/>
            <person name="Hemphill L."/>
            <person name="Shang Y."/>
            <person name="Youmans B."/>
            <person name="Ayvaz T."/>
            <person name="Ross M."/>
            <person name="Santibanez J."/>
            <person name="Aqrawi P."/>
            <person name="Gross S."/>
            <person name="Joshi V."/>
            <person name="Fowler G."/>
            <person name="Nazareth L."/>
            <person name="Reid J."/>
            <person name="Worley K."/>
            <person name="Petrosino J."/>
            <person name="Highlander S."/>
            <person name="Gibbs R."/>
        </authorList>
    </citation>
    <scope>NUCLEOTIDE SEQUENCE [LARGE SCALE GENOMIC DNA]</scope>
    <source>
        <strain evidence="3 4">ATCC 27679</strain>
    </source>
</reference>
<dbReference type="PANTHER" id="PTHR35004:SF7">
    <property type="entry name" value="INTEGRASE PROTEIN"/>
    <property type="match status" value="1"/>
</dbReference>
<dbReference type="InterPro" id="IPR012337">
    <property type="entry name" value="RNaseH-like_sf"/>
</dbReference>
<evidence type="ECO:0000256" key="1">
    <source>
        <dbReference type="SAM" id="MobiDB-lite"/>
    </source>
</evidence>
<dbReference type="InterPro" id="IPR036397">
    <property type="entry name" value="RNaseH_sf"/>
</dbReference>
<accession>E0QB23</accession>
<feature type="domain" description="Integrase catalytic" evidence="2">
    <location>
        <begin position="132"/>
        <end position="303"/>
    </location>
</feature>
<sequence length="494" mass="55769">MVLGRKGMTTPVRVQQSIRQLETKGLTHAQIARELGVSWTTVVKYASRDYSPVPAAGREGSRSLVVGRYARKADEWLEADRRMPRKQRHTARRVHERLVEECGFEGSYSSVQRWVKRWRQRHRDEAEGFSELEWAPGSAQVDFGQALAVVAGVERTVHFLVVSFPYSNMRYVAALPGETAECVCHGLNLVFSHVGMVPRVLVFDNATGVGRRRADGTVTQTRLFSLFCAHYGFETRFCNPCSGHEKGSTENAVGFLRRNLMVPTPSAEGWDRLTDAWLERCDEIAHADHYREDVPIRDLFGTDLDHMLPLPPSMFDACDWRDVKTDRTGTVTIDSNRYLAGPKWHSMRLMAGVRALRVELRSMDGEPIVTLERRWGHSPDTAMDPLSLLAIIARKPRSWGESPIRSDFPEETRMLLDRMEPRERGPLVDDIRRAAVASGFHAAAMAVAEIVAAGRRPDRAAIDQTARRIAQGDGPESRARLDAYSRFMREDDGE</sequence>
<evidence type="ECO:0000313" key="4">
    <source>
        <dbReference type="Proteomes" id="UP000003323"/>
    </source>
</evidence>
<gene>
    <name evidence="3" type="ORF">HMPREF0168_2331</name>
</gene>
<dbReference type="AlphaFoldDB" id="E0QB23"/>
<dbReference type="HOGENOM" id="CLU_020626_2_1_11"/>
<dbReference type="GO" id="GO:0015074">
    <property type="term" value="P:DNA integration"/>
    <property type="evidence" value="ECO:0007669"/>
    <property type="project" value="InterPro"/>
</dbReference>
<name>E0QB23_9BIFI</name>
<feature type="compositionally biased region" description="Basic and acidic residues" evidence="1">
    <location>
        <begin position="475"/>
        <end position="494"/>
    </location>
</feature>
<evidence type="ECO:0000259" key="2">
    <source>
        <dbReference type="PROSITE" id="PS50994"/>
    </source>
</evidence>
<dbReference type="SUPFAM" id="SSF53098">
    <property type="entry name" value="Ribonuclease H-like"/>
    <property type="match status" value="1"/>
</dbReference>
<dbReference type="Gene3D" id="3.30.420.10">
    <property type="entry name" value="Ribonuclease H-like superfamily/Ribonuclease H"/>
    <property type="match status" value="1"/>
</dbReference>